<evidence type="ECO:0000256" key="2">
    <source>
        <dbReference type="ARBA" id="ARBA00022801"/>
    </source>
</evidence>
<evidence type="ECO:0000256" key="1">
    <source>
        <dbReference type="ARBA" id="ARBA00022723"/>
    </source>
</evidence>
<dbReference type="GO" id="GO:0016787">
    <property type="term" value="F:hydrolase activity"/>
    <property type="evidence" value="ECO:0007669"/>
    <property type="project" value="UniProtKB-KW"/>
</dbReference>
<dbReference type="GO" id="GO:0015074">
    <property type="term" value="P:DNA integration"/>
    <property type="evidence" value="ECO:0007669"/>
    <property type="project" value="InterPro"/>
</dbReference>
<feature type="region of interest" description="Disordered" evidence="3">
    <location>
        <begin position="1214"/>
        <end position="1239"/>
    </location>
</feature>
<feature type="compositionally biased region" description="Low complexity" evidence="3">
    <location>
        <begin position="408"/>
        <end position="419"/>
    </location>
</feature>
<feature type="region of interest" description="Disordered" evidence="3">
    <location>
        <begin position="202"/>
        <end position="260"/>
    </location>
</feature>
<evidence type="ECO:0000313" key="5">
    <source>
        <dbReference type="EMBL" id="AFP55536.1"/>
    </source>
</evidence>
<reference evidence="5" key="2">
    <citation type="submission" date="2012-03" db="EMBL/GenBank/DDBJ databases">
        <authorList>
            <person name="Ayana D.T."/>
            <person name="Kaufmann H."/>
            <person name="Biber A."/>
            <person name="Debener T."/>
        </authorList>
    </citation>
    <scope>NUCLEOTIDE SEQUENCE</scope>
    <source>
        <tissue evidence="5">Leaf</tissue>
    </source>
</reference>
<dbReference type="InterPro" id="IPR043502">
    <property type="entry name" value="DNA/RNA_pol_sf"/>
</dbReference>
<dbReference type="PANTHER" id="PTHR42648:SF25">
    <property type="entry name" value="RNA-DIRECTED DNA POLYMERASE"/>
    <property type="match status" value="1"/>
</dbReference>
<keyword evidence="1" id="KW-0479">Metal-binding</keyword>
<dbReference type="InterPro" id="IPR039537">
    <property type="entry name" value="Retrotran_Ty1/copia-like"/>
</dbReference>
<organism evidence="5">
    <name type="scientific">Rosa rugosa</name>
    <name type="common">Rugosa rose</name>
    <dbReference type="NCBI Taxonomy" id="74645"/>
    <lineage>
        <taxon>Eukaryota</taxon>
        <taxon>Viridiplantae</taxon>
        <taxon>Streptophyta</taxon>
        <taxon>Embryophyta</taxon>
        <taxon>Tracheophyta</taxon>
        <taxon>Spermatophyta</taxon>
        <taxon>Magnoliopsida</taxon>
        <taxon>eudicotyledons</taxon>
        <taxon>Gunneridae</taxon>
        <taxon>Pentapetalae</taxon>
        <taxon>rosids</taxon>
        <taxon>fabids</taxon>
        <taxon>Rosales</taxon>
        <taxon>Rosaceae</taxon>
        <taxon>Rosoideae</taxon>
        <taxon>Rosoideae incertae sedis</taxon>
        <taxon>Rosa</taxon>
    </lineage>
</organism>
<dbReference type="CDD" id="cd09272">
    <property type="entry name" value="RNase_HI_RT_Ty1"/>
    <property type="match status" value="1"/>
</dbReference>
<feature type="compositionally biased region" description="Basic and acidic residues" evidence="3">
    <location>
        <begin position="202"/>
        <end position="211"/>
    </location>
</feature>
<dbReference type="SUPFAM" id="SSF56672">
    <property type="entry name" value="DNA/RNA polymerases"/>
    <property type="match status" value="1"/>
</dbReference>
<proteinExistence type="predicted"/>
<dbReference type="PROSITE" id="PS50994">
    <property type="entry name" value="INTEGRASE"/>
    <property type="match status" value="1"/>
</dbReference>
<dbReference type="PANTHER" id="PTHR42648">
    <property type="entry name" value="TRANSPOSASE, PUTATIVE-RELATED"/>
    <property type="match status" value="1"/>
</dbReference>
<accession>J7G573</accession>
<evidence type="ECO:0000259" key="4">
    <source>
        <dbReference type="PROSITE" id="PS50994"/>
    </source>
</evidence>
<keyword evidence="2" id="KW-0378">Hydrolase</keyword>
<reference evidence="5" key="1">
    <citation type="journal article" date="2012" name="BMC Genomics">
        <title>Evolution of the Rdr1 TNL-cluster in roses and other Rosaceous species.</title>
        <authorList>
            <person name="Terefe-Ayana D."/>
            <person name="Kaufmann H."/>
            <person name="Linde M."/>
            <person name="Debener T."/>
        </authorList>
    </citation>
    <scope>NUCLEOTIDE SEQUENCE</scope>
    <source>
        <tissue evidence="5">Leaf</tissue>
    </source>
</reference>
<dbReference type="GO" id="GO:0046872">
    <property type="term" value="F:metal ion binding"/>
    <property type="evidence" value="ECO:0007669"/>
    <property type="project" value="UniProtKB-KW"/>
</dbReference>
<dbReference type="SUPFAM" id="SSF53098">
    <property type="entry name" value="Ribonuclease H-like"/>
    <property type="match status" value="1"/>
</dbReference>
<dbReference type="Pfam" id="PF07727">
    <property type="entry name" value="RVT_2"/>
    <property type="match status" value="1"/>
</dbReference>
<feature type="compositionally biased region" description="Basic and acidic residues" evidence="3">
    <location>
        <begin position="1226"/>
        <end position="1236"/>
    </location>
</feature>
<feature type="compositionally biased region" description="Basic and acidic residues" evidence="3">
    <location>
        <begin position="805"/>
        <end position="822"/>
    </location>
</feature>
<protein>
    <submittedName>
        <fullName evidence="5">Retrotransposon polyprotein</fullName>
    </submittedName>
</protein>
<dbReference type="Pfam" id="PF00665">
    <property type="entry name" value="rve"/>
    <property type="match status" value="1"/>
</dbReference>
<sequence>MNKLDFVPLDYAGKRYLIWVTDVEIHLIARDLLHTIQELCPIETAPDPQTEKDNSKALAFIKRHMDSDLQFEFINEDSAIKLWHALRERYGNVRDSILPNTEAEWKDLRFSEFDTVMLFYSEALRIRVMMRLCRKTITEDQLIEKTLNTFPVHAMRSSDLFRTHVNARRITSFQQLIEAMATTERHGNELVQRRFDRLQDSYQEHRPMARESRHRRHDPYDRNAQEGNRSRRQTHDRRRRDFEGHRVGNHGANVGHGHHFPTPPVLGTMHIAPMRLNQGRILFMVSISDMERLINGPEFAMYLRRCKYQWFSCENGQEFLCITSNDYGHKRVLEKLMCRSSGLYATTIRVIESNHVMRDDLWDSDTYRLWHDRLGHPGRDMMIRILKTSHGHPFFRTKGSKTRNLDQGGAPAPHGAFPPQVRPSPVGAAIPLRPKGGFDATPAPLTPIFTSKVHCDFMAQPKSSLVVSKAHHSFCKACSLAKLGSRPSYAKDTKENIPFLQRIQGDICGPIQPSCGPFRYFMVLVDASTRWSHVMLVSTRNAAFAKLLAQIIKLRAHHPDHPIKSIRLDNAGEFTSKTFDDYCMSIGIDVEHPVPHVHTQNGLAEAAIKRLQMVARALVMRTNLPISAWGYAILHASVLIRLRPTATQPFSASQMVTGYEPNVSHLRIFGCAVYVPIAPPQRTKMGPQRRLGVYVGYDSPTIIRYIEPLIGDLFTARFADCHFDETVFPSLGGDKNINVQQERPELSWSVPTLSHLDPRTAQSEIEVRRILDLQNVAESMPDAFSDIAKVTRSHIPAANVPARIDVPKSRGHDANSRMHEHGANVPSLNDGDVMARPTAPARKRGRPIGSRDSRPRKKASLAQNNPLIIDINNPSHENIPDYGYVQETSLGDAPMSEPTPENREISINYTSVHEMMDRNSMAIDDAFAYHIAKGIIEYDDIEPRSVEECQRRADWPKWKDAIQVELDSLTKRQVFGPVTQTPPSVKPVGHKWVFVRKRNEKNEVVRYKSRLVAQGFSQRPGIDYEETYSPVMDVITFRYLVSLVVSEKLDMQLMDVVTTYLYGDLDSEIYMKVPDGLQLPKSSGSKPRSAFSIRLKHSLYGLKQSGRMWYNRLSDYLIGKGYINNEICPCVFIKRTSSGFAIVAVYVDDMNLIGTLDELKETAKYLKSEFEMKDLGKTRFCLGLELEHRSDEILIHQSAYTQKILRRFNEDKAKPASTPMIGRSLEPGKDPFRPRDEDEEPLEAEVPYLSAIGALLYLAQCTRPDISFAVNLLARHSSAPTRRHWIGVKTIFRYLGGTIDMGLFYPYREKRNDGRMGSDPIRHGANVHHDKVAGHIAANAATNTKGGRPHPIPLHQNDNDVLMGFADAGYLSDPHKGRSQTGYVFTMGSTVISWRSTKQTLVATSSNHAEIIALHEAVREYEPTCIYEDNAACIEQMKLGFIKGDNTKHISPKFFYNQQQQSLLKIEVNQIRSEDNVADLFTKSLPKSTFEKHVKSIGLRKLSELPRL</sequence>
<dbReference type="Gene3D" id="3.30.420.10">
    <property type="entry name" value="Ribonuclease H-like superfamily/Ribonuclease H"/>
    <property type="match status" value="1"/>
</dbReference>
<dbReference type="EMBL" id="JQ791545">
    <property type="protein sequence ID" value="AFP55536.1"/>
    <property type="molecule type" value="Genomic_DNA"/>
</dbReference>
<evidence type="ECO:0000256" key="3">
    <source>
        <dbReference type="SAM" id="MobiDB-lite"/>
    </source>
</evidence>
<dbReference type="InterPro" id="IPR012337">
    <property type="entry name" value="RNaseH-like_sf"/>
</dbReference>
<dbReference type="InterPro" id="IPR001584">
    <property type="entry name" value="Integrase_cat-core"/>
</dbReference>
<feature type="region of interest" description="Disordered" evidence="3">
    <location>
        <begin position="396"/>
        <end position="421"/>
    </location>
</feature>
<feature type="domain" description="Integrase catalytic" evidence="4">
    <location>
        <begin position="494"/>
        <end position="669"/>
    </location>
</feature>
<dbReference type="GO" id="GO:0003676">
    <property type="term" value="F:nucleic acid binding"/>
    <property type="evidence" value="ECO:0007669"/>
    <property type="project" value="InterPro"/>
</dbReference>
<feature type="region of interest" description="Disordered" evidence="3">
    <location>
        <begin position="805"/>
        <end position="864"/>
    </location>
</feature>
<name>J7G573_ROSRU</name>
<dbReference type="InterPro" id="IPR036397">
    <property type="entry name" value="RNaseH_sf"/>
</dbReference>
<dbReference type="InterPro" id="IPR013103">
    <property type="entry name" value="RVT_2"/>
</dbReference>